<organism evidence="1 2">
    <name type="scientific">Russula earlei</name>
    <dbReference type="NCBI Taxonomy" id="71964"/>
    <lineage>
        <taxon>Eukaryota</taxon>
        <taxon>Fungi</taxon>
        <taxon>Dikarya</taxon>
        <taxon>Basidiomycota</taxon>
        <taxon>Agaricomycotina</taxon>
        <taxon>Agaricomycetes</taxon>
        <taxon>Russulales</taxon>
        <taxon>Russulaceae</taxon>
        <taxon>Russula</taxon>
    </lineage>
</organism>
<dbReference type="EMBL" id="JAGFNK010000015">
    <property type="protein sequence ID" value="KAI9511894.1"/>
    <property type="molecule type" value="Genomic_DNA"/>
</dbReference>
<name>A0ACC0UJJ0_9AGAM</name>
<dbReference type="Proteomes" id="UP001207468">
    <property type="component" value="Unassembled WGS sequence"/>
</dbReference>
<evidence type="ECO:0000313" key="1">
    <source>
        <dbReference type="EMBL" id="KAI9511894.1"/>
    </source>
</evidence>
<evidence type="ECO:0000313" key="2">
    <source>
        <dbReference type="Proteomes" id="UP001207468"/>
    </source>
</evidence>
<keyword evidence="2" id="KW-1185">Reference proteome</keyword>
<gene>
    <name evidence="1" type="ORF">F5148DRAFT_1280279</name>
</gene>
<sequence length="205" mass="23026">MRMCRGSSAVHRLCSPVQEERQLVLRAVRRSNFLIARPEYILCDDVGIVGIFNANTVVAFLAKNTDGILKDKVHDLQNKLVELRSSLYLCGPRVYSLRPGFVFCSTQFTTTSGDFVSHPARLFSMTFLFAALVIHKSVLRTSHADMNINETSSYVDLAPLYGNNKETLDNRDLIATDKIRVRDGRGLLFPDTFTEDPLLLFPPAV</sequence>
<comment type="caution">
    <text evidence="1">The sequence shown here is derived from an EMBL/GenBank/DDBJ whole genome shotgun (WGS) entry which is preliminary data.</text>
</comment>
<reference evidence="1" key="1">
    <citation type="submission" date="2021-03" db="EMBL/GenBank/DDBJ databases">
        <title>Evolutionary priming and transition to the ectomycorrhizal habit in an iconic lineage of mushroom-forming fungi: is preadaptation a requirement?</title>
        <authorList>
            <consortium name="DOE Joint Genome Institute"/>
            <person name="Looney B.P."/>
            <person name="Miyauchi S."/>
            <person name="Morin E."/>
            <person name="Drula E."/>
            <person name="Courty P.E."/>
            <person name="Chicoki N."/>
            <person name="Fauchery L."/>
            <person name="Kohler A."/>
            <person name="Kuo A."/>
            <person name="LaButti K."/>
            <person name="Pangilinan J."/>
            <person name="Lipzen A."/>
            <person name="Riley R."/>
            <person name="Andreopoulos W."/>
            <person name="He G."/>
            <person name="Johnson J."/>
            <person name="Barry K.W."/>
            <person name="Grigoriev I.V."/>
            <person name="Nagy L."/>
            <person name="Hibbett D."/>
            <person name="Henrissat B."/>
            <person name="Matheny P.B."/>
            <person name="Labbe J."/>
            <person name="Martin A.F."/>
        </authorList>
    </citation>
    <scope>NUCLEOTIDE SEQUENCE</scope>
    <source>
        <strain evidence="1">BPL698</strain>
    </source>
</reference>
<protein>
    <submittedName>
        <fullName evidence="1">Uncharacterized protein</fullName>
    </submittedName>
</protein>
<accession>A0ACC0UJJ0</accession>
<proteinExistence type="predicted"/>